<dbReference type="GO" id="GO:0004497">
    <property type="term" value="F:monooxygenase activity"/>
    <property type="evidence" value="ECO:0007669"/>
    <property type="project" value="UniProtKB-KW"/>
</dbReference>
<evidence type="ECO:0000256" key="11">
    <source>
        <dbReference type="ARBA" id="ARBA00023033"/>
    </source>
</evidence>
<protein>
    <recommendedName>
        <fullName evidence="15">Cytochrome P450 6k1</fullName>
    </recommendedName>
</protein>
<dbReference type="InterPro" id="IPR050476">
    <property type="entry name" value="Insect_CytP450_Detox"/>
</dbReference>
<evidence type="ECO:0000313" key="14">
    <source>
        <dbReference type="EMBL" id="RLU24065.1"/>
    </source>
</evidence>
<keyword evidence="5" id="KW-0349">Heme</keyword>
<keyword evidence="10" id="KW-0408">Iron</keyword>
<evidence type="ECO:0000256" key="9">
    <source>
        <dbReference type="ARBA" id="ARBA00023002"/>
    </source>
</evidence>
<comment type="similarity">
    <text evidence="4">Belongs to the cytochrome P450 family.</text>
</comment>
<evidence type="ECO:0000256" key="8">
    <source>
        <dbReference type="ARBA" id="ARBA00022848"/>
    </source>
</evidence>
<dbReference type="Proteomes" id="UP000279307">
    <property type="component" value="Chromosome 4"/>
</dbReference>
<keyword evidence="8" id="KW-0492">Microsome</keyword>
<sequence>MRQYQMVMNSALSKCELRETLLPISYKMALITAYWGLDGLIVLTTLMVAAYLYMTRKFNYWKKKGVMEVKPIPFLGNFADFLKKAPGYFIKDLYDQAKGAPYIGFYILDKPFLLIRDRELVKNILVKDFNYFSDRYASPGTQDRLGYSSLFFIKNPAWKALRTKLTPIFTSGKLKKMYELMEICGENLDTYLDSLKLEGKGKEIEVKDLAAKFTTDIIGCTAYGLNVNSLNNPDAEFRKYGKMIFDYDNVRGYELFAVFFLPDLARMIGIKTFGKDSSAFLRKVFWETINHRMESGEKRNDLIDILIDLKKTYGSQDIDGFTVDTYKIPNSDLVLEKGMPVYISMLGMHFDPEYFPDPEKFDPERFSEENKRNRPPCVYFPFGEGPRICIGARLGLLQTKLGLIKILSKYELSPSERTLIPMVLNPKAPLTSPLGRRVDEDRHFFINRMALITDCWGQDVVIVVAILIIIAYLYMTRNFKYWQKRGILELSPTPFFGNFAQCLFLRRAPADFLKDLYDRAKGLPYVGFYVLDKPFLLLCDRELVKNIMIKDFNQFSDRYSGASPTDRIGYATLFFLQNPAWKIVRNKLSPFFTSGKLKNMFNLMLECGDNLEKYLESLGLEGDGKTIEVIELIGKFTTDIVGSTAYGLNCNSFKYPNTEFRKYARMIFTYTLKRAYELLSVFFLPHIVRMLNMQVFGKETTNFMRKVFWETFTARMESNMKRNDLIDILVELKKTQGNKDIEGFKFDGDDLLAQPASFFSAGSETTAVSVAFLLHQLAVYPDIQTKLRSKILDALSKTNGEITYDMTMSLPYLEMVVSESLRMYPPLGYLNRIANNTYKMPNSDLVVEKGTPIFISMLGMHFDPEYFPNPNKFDPERNSLCVFANETVYYQNPSQI</sequence>
<evidence type="ECO:0000256" key="2">
    <source>
        <dbReference type="ARBA" id="ARBA00004174"/>
    </source>
</evidence>
<organism evidence="14">
    <name type="scientific">Ooceraea biroi</name>
    <name type="common">Clonal raider ant</name>
    <name type="synonym">Cerapachys biroi</name>
    <dbReference type="NCBI Taxonomy" id="2015173"/>
    <lineage>
        <taxon>Eukaryota</taxon>
        <taxon>Metazoa</taxon>
        <taxon>Ecdysozoa</taxon>
        <taxon>Arthropoda</taxon>
        <taxon>Hexapoda</taxon>
        <taxon>Insecta</taxon>
        <taxon>Pterygota</taxon>
        <taxon>Neoptera</taxon>
        <taxon>Endopterygota</taxon>
        <taxon>Hymenoptera</taxon>
        <taxon>Apocrita</taxon>
        <taxon>Aculeata</taxon>
        <taxon>Formicoidea</taxon>
        <taxon>Formicidae</taxon>
        <taxon>Dorylinae</taxon>
        <taxon>Ooceraea</taxon>
    </lineage>
</organism>
<dbReference type="InterPro" id="IPR036396">
    <property type="entry name" value="Cyt_P450_sf"/>
</dbReference>
<evidence type="ECO:0000256" key="6">
    <source>
        <dbReference type="ARBA" id="ARBA00022723"/>
    </source>
</evidence>
<feature type="transmembrane region" description="Helical" evidence="13">
    <location>
        <begin position="456"/>
        <end position="475"/>
    </location>
</feature>
<name>A0A3L8DUB2_OOCBI</name>
<dbReference type="PRINTS" id="PR00463">
    <property type="entry name" value="EP450I"/>
</dbReference>
<dbReference type="GO" id="GO:0016705">
    <property type="term" value="F:oxidoreductase activity, acting on paired donors, with incorporation or reduction of molecular oxygen"/>
    <property type="evidence" value="ECO:0007669"/>
    <property type="project" value="InterPro"/>
</dbReference>
<evidence type="ECO:0008006" key="15">
    <source>
        <dbReference type="Google" id="ProtNLM"/>
    </source>
</evidence>
<dbReference type="OrthoDB" id="2789670at2759"/>
<reference evidence="14" key="2">
    <citation type="submission" date="2018-07" db="EMBL/GenBank/DDBJ databases">
        <authorList>
            <person name="Mckenzie S.K."/>
            <person name="Kronauer D.J.C."/>
        </authorList>
    </citation>
    <scope>NUCLEOTIDE SEQUENCE</scope>
    <source>
        <strain evidence="14">Clonal line C1</strain>
    </source>
</reference>
<dbReference type="GO" id="GO:0020037">
    <property type="term" value="F:heme binding"/>
    <property type="evidence" value="ECO:0007669"/>
    <property type="project" value="InterPro"/>
</dbReference>
<accession>A0A3L8DUB2</accession>
<dbReference type="SUPFAM" id="SSF48264">
    <property type="entry name" value="Cytochrome P450"/>
    <property type="match status" value="2"/>
</dbReference>
<dbReference type="Gene3D" id="1.10.630.10">
    <property type="entry name" value="Cytochrome P450"/>
    <property type="match status" value="3"/>
</dbReference>
<dbReference type="InterPro" id="IPR017972">
    <property type="entry name" value="Cyt_P450_CS"/>
</dbReference>
<keyword evidence="6" id="KW-0479">Metal-binding</keyword>
<evidence type="ECO:0000256" key="7">
    <source>
        <dbReference type="ARBA" id="ARBA00022824"/>
    </source>
</evidence>
<dbReference type="GO" id="GO:0005789">
    <property type="term" value="C:endoplasmic reticulum membrane"/>
    <property type="evidence" value="ECO:0007669"/>
    <property type="project" value="UniProtKB-SubCell"/>
</dbReference>
<keyword evidence="13" id="KW-0812">Transmembrane</keyword>
<evidence type="ECO:0000256" key="5">
    <source>
        <dbReference type="ARBA" id="ARBA00022617"/>
    </source>
</evidence>
<keyword evidence="13" id="KW-1133">Transmembrane helix</keyword>
<keyword evidence="7" id="KW-0256">Endoplasmic reticulum</keyword>
<dbReference type="PANTHER" id="PTHR24292">
    <property type="entry name" value="CYTOCHROME P450"/>
    <property type="match status" value="1"/>
</dbReference>
<keyword evidence="9" id="KW-0560">Oxidoreductase</keyword>
<evidence type="ECO:0000256" key="1">
    <source>
        <dbReference type="ARBA" id="ARBA00001971"/>
    </source>
</evidence>
<keyword evidence="11" id="KW-0503">Monooxygenase</keyword>
<dbReference type="PROSITE" id="PS00086">
    <property type="entry name" value="CYTOCHROME_P450"/>
    <property type="match status" value="1"/>
</dbReference>
<keyword evidence="12 13" id="KW-0472">Membrane</keyword>
<evidence type="ECO:0000256" key="10">
    <source>
        <dbReference type="ARBA" id="ARBA00023004"/>
    </source>
</evidence>
<dbReference type="InterPro" id="IPR001128">
    <property type="entry name" value="Cyt_P450"/>
</dbReference>
<evidence type="ECO:0000256" key="3">
    <source>
        <dbReference type="ARBA" id="ARBA00004406"/>
    </source>
</evidence>
<reference evidence="14" key="1">
    <citation type="journal article" date="2018" name="Genome Res.">
        <title>The genomic architecture and molecular evolution of ant odorant receptors.</title>
        <authorList>
            <person name="McKenzie S.K."/>
            <person name="Kronauer D.J.C."/>
        </authorList>
    </citation>
    <scope>NUCLEOTIDE SEQUENCE [LARGE SCALE GENOMIC DNA]</scope>
    <source>
        <strain evidence="14">Clonal line C1</strain>
    </source>
</reference>
<gene>
    <name evidence="14" type="ORF">DMN91_004274</name>
</gene>
<dbReference type="Pfam" id="PF00067">
    <property type="entry name" value="p450"/>
    <property type="match status" value="3"/>
</dbReference>
<dbReference type="EMBL" id="QOIP01000004">
    <property type="protein sequence ID" value="RLU24065.1"/>
    <property type="molecule type" value="Genomic_DNA"/>
</dbReference>
<dbReference type="CDD" id="cd11056">
    <property type="entry name" value="CYP6-like"/>
    <property type="match status" value="2"/>
</dbReference>
<dbReference type="FunFam" id="1.10.630.10:FF:000042">
    <property type="entry name" value="Cytochrome P450"/>
    <property type="match status" value="1"/>
</dbReference>
<feature type="transmembrane region" description="Helical" evidence="13">
    <location>
        <begin position="28"/>
        <end position="54"/>
    </location>
</feature>
<comment type="subcellular location">
    <subcellularLocation>
        <location evidence="3">Endoplasmic reticulum membrane</location>
        <topology evidence="3">Peripheral membrane protein</topology>
    </subcellularLocation>
    <subcellularLocation>
        <location evidence="2">Microsome membrane</location>
        <topology evidence="2">Peripheral membrane protein</topology>
    </subcellularLocation>
</comment>
<comment type="caution">
    <text evidence="14">The sequence shown here is derived from an EMBL/GenBank/DDBJ whole genome shotgun (WGS) entry which is preliminary data.</text>
</comment>
<dbReference type="InterPro" id="IPR002401">
    <property type="entry name" value="Cyt_P450_E_grp-I"/>
</dbReference>
<dbReference type="AlphaFoldDB" id="A0A3L8DUB2"/>
<evidence type="ECO:0000256" key="13">
    <source>
        <dbReference type="SAM" id="Phobius"/>
    </source>
</evidence>
<proteinExistence type="inferred from homology"/>
<evidence type="ECO:0000256" key="12">
    <source>
        <dbReference type="ARBA" id="ARBA00023136"/>
    </source>
</evidence>
<dbReference type="PANTHER" id="PTHR24292:SF45">
    <property type="entry name" value="CYTOCHROME P450 6G1-RELATED"/>
    <property type="match status" value="1"/>
</dbReference>
<comment type="cofactor">
    <cofactor evidence="1">
        <name>heme</name>
        <dbReference type="ChEBI" id="CHEBI:30413"/>
    </cofactor>
</comment>
<dbReference type="GO" id="GO:0005506">
    <property type="term" value="F:iron ion binding"/>
    <property type="evidence" value="ECO:0007669"/>
    <property type="project" value="InterPro"/>
</dbReference>
<evidence type="ECO:0000256" key="4">
    <source>
        <dbReference type="ARBA" id="ARBA00010617"/>
    </source>
</evidence>